<sequence>MIKFFRKIRYNLMEKNKTGKYLKYVIGEIILVVIGILIALWINNLNEQRKQNNEYQSILKTVKNDMMIDTMNMGLIIRRYKQNESSFLLSMKDTITKEEYLECKKCPMILSSFSPVFLQTNGINRIQVYNNKDESEKDSLNFKIQTFYSQVVPSLDNAVTSTTALLQEYTQLFRESKPWFKNWYKGKYDDDFYDYVLNDPIYKNRVAQYYTYIYKYYLLVLNVTIEEEEKLLQLIDTRLKPQNK</sequence>
<protein>
    <submittedName>
        <fullName evidence="2">Uncharacterized protein</fullName>
    </submittedName>
</protein>
<evidence type="ECO:0000256" key="1">
    <source>
        <dbReference type="SAM" id="Phobius"/>
    </source>
</evidence>
<dbReference type="InterPro" id="IPR045749">
    <property type="entry name" value="DUF6090"/>
</dbReference>
<gene>
    <name evidence="2" type="ORF">CA834_05630</name>
</gene>
<accession>A0A265UXR5</accession>
<keyword evidence="1" id="KW-0472">Membrane</keyword>
<comment type="caution">
    <text evidence="2">The sequence shown here is derived from an EMBL/GenBank/DDBJ whole genome shotgun (WGS) entry which is preliminary data.</text>
</comment>
<dbReference type="OrthoDB" id="822590at2"/>
<dbReference type="EMBL" id="NGJN01000002">
    <property type="protein sequence ID" value="OZV70099.1"/>
    <property type="molecule type" value="Genomic_DNA"/>
</dbReference>
<keyword evidence="1" id="KW-1133">Transmembrane helix</keyword>
<proteinExistence type="predicted"/>
<name>A0A265UXR5_9FLAO</name>
<dbReference type="AlphaFoldDB" id="A0A265UXR5"/>
<evidence type="ECO:0000313" key="2">
    <source>
        <dbReference type="EMBL" id="OZV70099.1"/>
    </source>
</evidence>
<reference evidence="2 3" key="1">
    <citation type="submission" date="2017-05" db="EMBL/GenBank/DDBJ databases">
        <title>The draft genome sequence of Idiomarina salinarum WNB302.</title>
        <authorList>
            <person name="Sun Y."/>
            <person name="Chen B."/>
            <person name="Du Z."/>
        </authorList>
    </citation>
    <scope>NUCLEOTIDE SEQUENCE [LARGE SCALE GENOMIC DNA]</scope>
    <source>
        <strain evidence="2 3">WNB302</strain>
    </source>
</reference>
<organism evidence="2 3">
    <name type="scientific">Winogradskyella aurantia</name>
    <dbReference type="NCBI Taxonomy" id="1915063"/>
    <lineage>
        <taxon>Bacteria</taxon>
        <taxon>Pseudomonadati</taxon>
        <taxon>Bacteroidota</taxon>
        <taxon>Flavobacteriia</taxon>
        <taxon>Flavobacteriales</taxon>
        <taxon>Flavobacteriaceae</taxon>
        <taxon>Winogradskyella</taxon>
    </lineage>
</organism>
<keyword evidence="1" id="KW-0812">Transmembrane</keyword>
<dbReference type="Proteomes" id="UP000216840">
    <property type="component" value="Unassembled WGS sequence"/>
</dbReference>
<dbReference type="Pfam" id="PF19578">
    <property type="entry name" value="DUF6090"/>
    <property type="match status" value="1"/>
</dbReference>
<feature type="transmembrane region" description="Helical" evidence="1">
    <location>
        <begin position="21"/>
        <end position="42"/>
    </location>
</feature>
<keyword evidence="3" id="KW-1185">Reference proteome</keyword>
<evidence type="ECO:0000313" key="3">
    <source>
        <dbReference type="Proteomes" id="UP000216840"/>
    </source>
</evidence>